<protein>
    <submittedName>
        <fullName evidence="1">Uncharacterized protein</fullName>
    </submittedName>
</protein>
<accession>A0A6J4J6U4</accession>
<proteinExistence type="predicted"/>
<gene>
    <name evidence="1" type="ORF">AVDCRST_MAG95-2763</name>
</gene>
<feature type="non-terminal residue" evidence="1">
    <location>
        <position position="1"/>
    </location>
</feature>
<reference evidence="1" key="1">
    <citation type="submission" date="2020-02" db="EMBL/GenBank/DDBJ databases">
        <authorList>
            <person name="Meier V. D."/>
        </authorList>
    </citation>
    <scope>NUCLEOTIDE SEQUENCE</scope>
    <source>
        <strain evidence="1">AVDCRST_MAG95</strain>
    </source>
</reference>
<sequence length="58" mass="6161">CMALAFYPKASNIHLAGRSPGFLRVVWPSHSGNRTVAVGLNNLLLEDYSCGNSSGITP</sequence>
<dbReference type="AlphaFoldDB" id="A0A6J4J6U4"/>
<organism evidence="1">
    <name type="scientific">uncultured Adhaeribacter sp</name>
    <dbReference type="NCBI Taxonomy" id="448109"/>
    <lineage>
        <taxon>Bacteria</taxon>
        <taxon>Pseudomonadati</taxon>
        <taxon>Bacteroidota</taxon>
        <taxon>Cytophagia</taxon>
        <taxon>Cytophagales</taxon>
        <taxon>Hymenobacteraceae</taxon>
        <taxon>Adhaeribacter</taxon>
        <taxon>environmental samples</taxon>
    </lineage>
</organism>
<dbReference type="EMBL" id="CADCTJ010000866">
    <property type="protein sequence ID" value="CAA9271040.1"/>
    <property type="molecule type" value="Genomic_DNA"/>
</dbReference>
<evidence type="ECO:0000313" key="1">
    <source>
        <dbReference type="EMBL" id="CAA9271040.1"/>
    </source>
</evidence>
<feature type="non-terminal residue" evidence="1">
    <location>
        <position position="58"/>
    </location>
</feature>
<name>A0A6J4J6U4_9BACT</name>